<dbReference type="InterPro" id="IPR001138">
    <property type="entry name" value="Zn2Cys6_DnaBD"/>
</dbReference>
<feature type="compositionally biased region" description="Polar residues" evidence="4">
    <location>
        <begin position="210"/>
        <end position="220"/>
    </location>
</feature>
<dbReference type="EMBL" id="JAVRRJ010000004">
    <property type="protein sequence ID" value="KAK5085477.1"/>
    <property type="molecule type" value="Genomic_DNA"/>
</dbReference>
<evidence type="ECO:0000313" key="7">
    <source>
        <dbReference type="Proteomes" id="UP001309876"/>
    </source>
</evidence>
<keyword evidence="1" id="KW-0805">Transcription regulation</keyword>
<name>A0AAN7SZ30_9EURO</name>
<reference evidence="6 7" key="1">
    <citation type="submission" date="2023-08" db="EMBL/GenBank/DDBJ databases">
        <title>Black Yeasts Isolated from many extreme environments.</title>
        <authorList>
            <person name="Coleine C."/>
            <person name="Stajich J.E."/>
            <person name="Selbmann L."/>
        </authorList>
    </citation>
    <scope>NUCLEOTIDE SEQUENCE [LARGE SCALE GENOMIC DNA]</scope>
    <source>
        <strain evidence="6 7">CCFEE 5910</strain>
    </source>
</reference>
<evidence type="ECO:0000256" key="4">
    <source>
        <dbReference type="SAM" id="MobiDB-lite"/>
    </source>
</evidence>
<accession>A0AAN7SZ30</accession>
<feature type="compositionally biased region" description="Polar residues" evidence="4">
    <location>
        <begin position="488"/>
        <end position="499"/>
    </location>
</feature>
<keyword evidence="7" id="KW-1185">Reference proteome</keyword>
<evidence type="ECO:0000256" key="3">
    <source>
        <dbReference type="ARBA" id="ARBA00023242"/>
    </source>
</evidence>
<sequence length="601" mass="64499">MLSGNKDEASQKANPKSVCFELLLDERSKTRARIPLRVLVNTHDTAESIITTVKSFYGIYDGNGVSFEDSAGNTLIASYDNFNHGSVVYVRSVAGQVPPTAMTAHASAGNTIKPESPHRPSLAEPFQMLPPHMRELSMSPSRRSSSRNLAKRSVSPSRDRGRRSNSQQQRGSHADSRCSSAHGSHRDNDFSDSDAGHSSISGSKKARSEQFASSEISTANVLPDGRRGQPIFDSSNLPLFAPPQVPVTASQSSISPQRKSGPHEGPSPFQLPQSKLYDINVPPMLSPQSYGAPNGQNGYSIHNNTITPASHRLRERNSSTSLGRVGSGILPTPDPTVASCISDEDVARTLIALGDASNFSYGRTSTSTMDDTFSGAADAASSTGATSDSEEFSGNEGMSKHRKYLEEADDDYDALVKSEGFDEQDGPPKIKKIKTKTHDGPSGSWKTPGLAAKVSKSGKKSTNNTKSTKLTNVLGQMKVPGPPGKPRQASTSSSLNFQLQPDEEDLSTKPRCQRCRKSKKGCDRQRPCGRCKDAGIGIEGCVSEDEGNGRKGRYGRHMGVAVKKNSFDEAVFIESSNASPDTTMMSIEAVATGSPSKKRKR</sequence>
<organism evidence="6 7">
    <name type="scientific">Lithohypha guttulata</name>
    <dbReference type="NCBI Taxonomy" id="1690604"/>
    <lineage>
        <taxon>Eukaryota</taxon>
        <taxon>Fungi</taxon>
        <taxon>Dikarya</taxon>
        <taxon>Ascomycota</taxon>
        <taxon>Pezizomycotina</taxon>
        <taxon>Eurotiomycetes</taxon>
        <taxon>Chaetothyriomycetidae</taxon>
        <taxon>Chaetothyriales</taxon>
        <taxon>Trichomeriaceae</taxon>
        <taxon>Lithohypha</taxon>
    </lineage>
</organism>
<feature type="domain" description="Zn(2)-C6 fungal-type" evidence="5">
    <location>
        <begin position="511"/>
        <end position="543"/>
    </location>
</feature>
<feature type="region of interest" description="Disordered" evidence="4">
    <location>
        <begin position="102"/>
        <end position="274"/>
    </location>
</feature>
<feature type="compositionally biased region" description="Low complexity" evidence="4">
    <location>
        <begin position="375"/>
        <end position="387"/>
    </location>
</feature>
<feature type="compositionally biased region" description="Low complexity" evidence="4">
    <location>
        <begin position="460"/>
        <end position="474"/>
    </location>
</feature>
<evidence type="ECO:0000256" key="2">
    <source>
        <dbReference type="ARBA" id="ARBA00023163"/>
    </source>
</evidence>
<dbReference type="GO" id="GO:0000981">
    <property type="term" value="F:DNA-binding transcription factor activity, RNA polymerase II-specific"/>
    <property type="evidence" value="ECO:0007669"/>
    <property type="project" value="InterPro"/>
</dbReference>
<dbReference type="SMART" id="SM00066">
    <property type="entry name" value="GAL4"/>
    <property type="match status" value="1"/>
</dbReference>
<feature type="compositionally biased region" description="Polar residues" evidence="4">
    <location>
        <begin position="247"/>
        <end position="258"/>
    </location>
</feature>
<dbReference type="CDD" id="cd00067">
    <property type="entry name" value="GAL4"/>
    <property type="match status" value="1"/>
</dbReference>
<dbReference type="GO" id="GO:0008270">
    <property type="term" value="F:zinc ion binding"/>
    <property type="evidence" value="ECO:0007669"/>
    <property type="project" value="InterPro"/>
</dbReference>
<keyword evidence="2" id="KW-0804">Transcription</keyword>
<feature type="region of interest" description="Disordered" evidence="4">
    <location>
        <begin position="419"/>
        <end position="511"/>
    </location>
</feature>
<dbReference type="PROSITE" id="PS50048">
    <property type="entry name" value="ZN2_CY6_FUNGAL_2"/>
    <property type="match status" value="1"/>
</dbReference>
<gene>
    <name evidence="6" type="ORF">LTR05_004762</name>
</gene>
<feature type="region of interest" description="Disordered" evidence="4">
    <location>
        <begin position="375"/>
        <end position="398"/>
    </location>
</feature>
<dbReference type="Proteomes" id="UP001309876">
    <property type="component" value="Unassembled WGS sequence"/>
</dbReference>
<proteinExistence type="predicted"/>
<evidence type="ECO:0000259" key="5">
    <source>
        <dbReference type="PROSITE" id="PS50048"/>
    </source>
</evidence>
<keyword evidence="3" id="KW-0539">Nucleus</keyword>
<dbReference type="AlphaFoldDB" id="A0AAN7SZ30"/>
<evidence type="ECO:0000313" key="6">
    <source>
        <dbReference type="EMBL" id="KAK5085477.1"/>
    </source>
</evidence>
<protein>
    <recommendedName>
        <fullName evidence="5">Zn(2)-C6 fungal-type domain-containing protein</fullName>
    </recommendedName>
</protein>
<evidence type="ECO:0000256" key="1">
    <source>
        <dbReference type="ARBA" id="ARBA00023015"/>
    </source>
</evidence>
<comment type="caution">
    <text evidence="6">The sequence shown here is derived from an EMBL/GenBank/DDBJ whole genome shotgun (WGS) entry which is preliminary data.</text>
</comment>
<feature type="compositionally biased region" description="Low complexity" evidence="4">
    <location>
        <begin position="137"/>
        <end position="147"/>
    </location>
</feature>